<evidence type="ECO:0000259" key="6">
    <source>
        <dbReference type="PROSITE" id="PS50850"/>
    </source>
</evidence>
<evidence type="ECO:0000256" key="2">
    <source>
        <dbReference type="ARBA" id="ARBA00022692"/>
    </source>
</evidence>
<feature type="transmembrane region" description="Helical" evidence="5">
    <location>
        <begin position="25"/>
        <end position="47"/>
    </location>
</feature>
<reference evidence="10 11" key="1">
    <citation type="journal article" date="2020" name="Front. Microbiol.">
        <title>Single-cell genomics of novel Actinobacteria with the Wood-Ljungdahl pathway discovered in a serpentinizing system.</title>
        <authorList>
            <person name="Merino N."/>
            <person name="Kawai M."/>
            <person name="Boyd E.S."/>
            <person name="Colman D.R."/>
            <person name="McGlynn S.E."/>
            <person name="Nealson K.H."/>
            <person name="Kurokawa K."/>
            <person name="Hongoh Y."/>
        </authorList>
    </citation>
    <scope>NUCLEOTIDE SEQUENCE [LARGE SCALE GENOMIC DNA]</scope>
    <source>
        <strain evidence="7 11">S03</strain>
        <strain evidence="8 12">S34</strain>
        <strain evidence="9 10">S47</strain>
    </source>
</reference>
<dbReference type="InterPro" id="IPR036259">
    <property type="entry name" value="MFS_trans_sf"/>
</dbReference>
<comment type="caution">
    <text evidence="7">The sequence shown here is derived from an EMBL/GenBank/DDBJ whole genome shotgun (WGS) entry which is preliminary data.</text>
</comment>
<dbReference type="Proteomes" id="UP000569018">
    <property type="component" value="Unassembled WGS sequence"/>
</dbReference>
<feature type="transmembrane region" description="Helical" evidence="5">
    <location>
        <begin position="130"/>
        <end position="151"/>
    </location>
</feature>
<feature type="transmembrane region" description="Helical" evidence="5">
    <location>
        <begin position="417"/>
        <end position="439"/>
    </location>
</feature>
<dbReference type="GO" id="GO:0015293">
    <property type="term" value="F:symporter activity"/>
    <property type="evidence" value="ECO:0007669"/>
    <property type="project" value="InterPro"/>
</dbReference>
<dbReference type="GO" id="GO:0005886">
    <property type="term" value="C:plasma membrane"/>
    <property type="evidence" value="ECO:0007669"/>
    <property type="project" value="UniProtKB-SubCell"/>
</dbReference>
<dbReference type="GO" id="GO:0008643">
    <property type="term" value="P:carbohydrate transport"/>
    <property type="evidence" value="ECO:0007669"/>
    <property type="project" value="InterPro"/>
</dbReference>
<feature type="transmembrane region" description="Helical" evidence="5">
    <location>
        <begin position="197"/>
        <end position="217"/>
    </location>
</feature>
<feature type="transmembrane region" description="Helical" evidence="5">
    <location>
        <begin position="99"/>
        <end position="118"/>
    </location>
</feature>
<dbReference type="Gene3D" id="1.20.1250.20">
    <property type="entry name" value="MFS general substrate transporter like domains"/>
    <property type="match status" value="2"/>
</dbReference>
<comment type="subcellular location">
    <subcellularLocation>
        <location evidence="1">Cell membrane</location>
        <topology evidence="1">Multi-pass membrane protein</topology>
    </subcellularLocation>
</comment>
<dbReference type="Proteomes" id="UP000588083">
    <property type="component" value="Unassembled WGS sequence"/>
</dbReference>
<keyword evidence="4 5" id="KW-0472">Membrane</keyword>
<evidence type="ECO:0000313" key="8">
    <source>
        <dbReference type="EMBL" id="GFP29406.1"/>
    </source>
</evidence>
<feature type="transmembrane region" description="Helical" evidence="5">
    <location>
        <begin position="59"/>
        <end position="87"/>
    </location>
</feature>
<evidence type="ECO:0000313" key="10">
    <source>
        <dbReference type="Proteomes" id="UP000569018"/>
    </source>
</evidence>
<feature type="transmembrane region" description="Helical" evidence="5">
    <location>
        <begin position="172"/>
        <end position="191"/>
    </location>
</feature>
<evidence type="ECO:0000256" key="1">
    <source>
        <dbReference type="ARBA" id="ARBA00004651"/>
    </source>
</evidence>
<dbReference type="PROSITE" id="PS50850">
    <property type="entry name" value="MFS"/>
    <property type="match status" value="1"/>
</dbReference>
<dbReference type="Pfam" id="PF13347">
    <property type="entry name" value="MFS_2"/>
    <property type="match status" value="1"/>
</dbReference>
<keyword evidence="2 5" id="KW-0812">Transmembrane</keyword>
<dbReference type="RefSeq" id="WP_176235554.1">
    <property type="nucleotide sequence ID" value="NZ_BLRU01000006.1"/>
</dbReference>
<feature type="transmembrane region" description="Helical" evidence="5">
    <location>
        <begin position="342"/>
        <end position="367"/>
    </location>
</feature>
<evidence type="ECO:0000256" key="3">
    <source>
        <dbReference type="ARBA" id="ARBA00022989"/>
    </source>
</evidence>
<evidence type="ECO:0000313" key="12">
    <source>
        <dbReference type="Proteomes" id="UP000588083"/>
    </source>
</evidence>
<evidence type="ECO:0000313" key="7">
    <source>
        <dbReference type="EMBL" id="GFP18648.1"/>
    </source>
</evidence>
<dbReference type="EMBL" id="BLRU01000006">
    <property type="protein sequence ID" value="GFP18648.1"/>
    <property type="molecule type" value="Genomic_DNA"/>
</dbReference>
<accession>A0A6V8NEP4</accession>
<feature type="transmembrane region" description="Helical" evidence="5">
    <location>
        <begin position="246"/>
        <end position="274"/>
    </location>
</feature>
<dbReference type="EMBL" id="BLRZ01000009">
    <property type="protein sequence ID" value="GFP29406.1"/>
    <property type="molecule type" value="Genomic_DNA"/>
</dbReference>
<protein>
    <submittedName>
        <fullName evidence="7">Glycoside/pentoside/hexuronide:cation symporter, GPH family</fullName>
    </submittedName>
</protein>
<dbReference type="SUPFAM" id="SSF103473">
    <property type="entry name" value="MFS general substrate transporter"/>
    <property type="match status" value="1"/>
</dbReference>
<dbReference type="InterPro" id="IPR039672">
    <property type="entry name" value="MFS_2"/>
</dbReference>
<evidence type="ECO:0000313" key="11">
    <source>
        <dbReference type="Proteomes" id="UP000574717"/>
    </source>
</evidence>
<organism evidence="7 11">
    <name type="scientific">Candidatus Hakubella thermalkaliphila</name>
    <dbReference type="NCBI Taxonomy" id="2754717"/>
    <lineage>
        <taxon>Bacteria</taxon>
        <taxon>Bacillati</taxon>
        <taxon>Actinomycetota</taxon>
        <taxon>Actinomycetota incertae sedis</taxon>
        <taxon>Candidatus Hakubellales</taxon>
        <taxon>Candidatus Hakubellaceae</taxon>
        <taxon>Candidatus Hakubella</taxon>
    </lineage>
</organism>
<name>A0A6V8NEP4_9ACTN</name>
<proteinExistence type="predicted"/>
<evidence type="ECO:0000313" key="9">
    <source>
        <dbReference type="EMBL" id="GFP39096.1"/>
    </source>
</evidence>
<dbReference type="PANTHER" id="PTHR11328:SF24">
    <property type="entry name" value="MAJOR FACILITATOR SUPERFAMILY (MFS) PROFILE DOMAIN-CONTAINING PROTEIN"/>
    <property type="match status" value="1"/>
</dbReference>
<sequence length="443" mass="49100">MSSTGQESGENPAGKPGSLTLFQSLTYSVGTLGANLITQTIVLWAIYYYAPAEERGLFIYAPIAALGFAMAFGRIIDSIAGPLVGYWSDKTKSKCGRRIPFVLFGSLPLVLFFVALWYPPVAQKSMINVLYFALILGAFFFFYTIVIAPYLSLLPEITESKDERINLVTYRAYFLVLGLFMAFLGSGILIQEFGFKIMGIIMGITALISFYISIAFIKETPHSKAKEIDLSFTQCLIYSFKNKPFLYYLCCIGFFWLGFNIALVSIPYMVVVIMKSTEEWVGYSSGILLLVSVLFFPLVNFLARKYGKKIVFLGAMFLLSIILPLVLLIGKIPLSTPFYQGLLYAAIIGIPVAGLLLLPYAILADIIDYDGKRTGLRREAMYMGVQGLITKGATAFASVIATQILSKFGNTFDKPFGIYLCGPVAALLTLIGFIIFLHYPFRE</sequence>
<dbReference type="Proteomes" id="UP000574717">
    <property type="component" value="Unassembled WGS sequence"/>
</dbReference>
<evidence type="ECO:0000256" key="5">
    <source>
        <dbReference type="SAM" id="Phobius"/>
    </source>
</evidence>
<keyword evidence="12" id="KW-1185">Reference proteome</keyword>
<dbReference type="InterPro" id="IPR020846">
    <property type="entry name" value="MFS_dom"/>
</dbReference>
<evidence type="ECO:0000256" key="4">
    <source>
        <dbReference type="ARBA" id="ARBA00023136"/>
    </source>
</evidence>
<gene>
    <name evidence="7" type="ORF">HKBW3S03_00153</name>
    <name evidence="8" type="ORF">HKBW3S34_00326</name>
    <name evidence="9" type="ORF">HKBW3S47_00796</name>
</gene>
<keyword evidence="3 5" id="KW-1133">Transmembrane helix</keyword>
<feature type="transmembrane region" description="Helical" evidence="5">
    <location>
        <begin position="388"/>
        <end position="405"/>
    </location>
</feature>
<dbReference type="PANTHER" id="PTHR11328">
    <property type="entry name" value="MAJOR FACILITATOR SUPERFAMILY DOMAIN-CONTAINING PROTEIN"/>
    <property type="match status" value="1"/>
</dbReference>
<dbReference type="AlphaFoldDB" id="A0A6V8NEP4"/>
<feature type="domain" description="Major facilitator superfamily (MFS) profile" evidence="6">
    <location>
        <begin position="19"/>
        <end position="440"/>
    </location>
</feature>
<feature type="transmembrane region" description="Helical" evidence="5">
    <location>
        <begin position="310"/>
        <end position="330"/>
    </location>
</feature>
<dbReference type="EMBL" id="BLSD01000031">
    <property type="protein sequence ID" value="GFP39096.1"/>
    <property type="molecule type" value="Genomic_DNA"/>
</dbReference>
<feature type="transmembrane region" description="Helical" evidence="5">
    <location>
        <begin position="280"/>
        <end position="303"/>
    </location>
</feature>